<feature type="compositionally biased region" description="Polar residues" evidence="1">
    <location>
        <begin position="1"/>
        <end position="21"/>
    </location>
</feature>
<evidence type="ECO:0000313" key="3">
    <source>
        <dbReference type="Proteomes" id="UP000728032"/>
    </source>
</evidence>
<dbReference type="Proteomes" id="UP000728032">
    <property type="component" value="Unassembled WGS sequence"/>
</dbReference>
<proteinExistence type="predicted"/>
<gene>
    <name evidence="2" type="ORF">ONB1V03_LOCUS22825</name>
</gene>
<evidence type="ECO:0000256" key="1">
    <source>
        <dbReference type="SAM" id="MobiDB-lite"/>
    </source>
</evidence>
<organism evidence="2">
    <name type="scientific">Oppiella nova</name>
    <dbReference type="NCBI Taxonomy" id="334625"/>
    <lineage>
        <taxon>Eukaryota</taxon>
        <taxon>Metazoa</taxon>
        <taxon>Ecdysozoa</taxon>
        <taxon>Arthropoda</taxon>
        <taxon>Chelicerata</taxon>
        <taxon>Arachnida</taxon>
        <taxon>Acari</taxon>
        <taxon>Acariformes</taxon>
        <taxon>Sarcoptiformes</taxon>
        <taxon>Oribatida</taxon>
        <taxon>Brachypylina</taxon>
        <taxon>Oppioidea</taxon>
        <taxon>Oppiidae</taxon>
        <taxon>Oppiella</taxon>
    </lineage>
</organism>
<feature type="region of interest" description="Disordered" evidence="1">
    <location>
        <begin position="1"/>
        <end position="38"/>
    </location>
</feature>
<accession>A0A7R9R1C0</accession>
<protein>
    <submittedName>
        <fullName evidence="2">Uncharacterized protein</fullName>
    </submittedName>
</protein>
<sequence length="38" mass="4013">MSANGIGNGVTPETITSTASRATHPRLRTSFHSSLSNR</sequence>
<name>A0A7R9R1C0_9ACAR</name>
<reference evidence="2" key="1">
    <citation type="submission" date="2020-11" db="EMBL/GenBank/DDBJ databases">
        <authorList>
            <person name="Tran Van P."/>
        </authorList>
    </citation>
    <scope>NUCLEOTIDE SEQUENCE</scope>
</reference>
<evidence type="ECO:0000313" key="2">
    <source>
        <dbReference type="EMBL" id="CAD7666359.1"/>
    </source>
</evidence>
<dbReference type="EMBL" id="CAJPVJ010053722">
    <property type="protein sequence ID" value="CAG2183404.1"/>
    <property type="molecule type" value="Genomic_DNA"/>
</dbReference>
<dbReference type="AlphaFoldDB" id="A0A7R9R1C0"/>
<keyword evidence="3" id="KW-1185">Reference proteome</keyword>
<dbReference type="EMBL" id="OC968547">
    <property type="protein sequence ID" value="CAD7666359.1"/>
    <property type="molecule type" value="Genomic_DNA"/>
</dbReference>